<protein>
    <submittedName>
        <fullName evidence="1">Uncharacterized protein</fullName>
    </submittedName>
</protein>
<dbReference type="RefSeq" id="WP_068530282.1">
    <property type="nucleotide sequence ID" value="NZ_CP049806.1"/>
</dbReference>
<sequence length="90" mass="9891">MSLEKKSIHIRIDQDMHSRLVVLAELEGNEIAAQGSVLLEKMIMGEWHTVTVAAEKMNRLGLTGNLGQGTGSMVKLREVEDFSVIGNKKA</sequence>
<dbReference type="Proteomes" id="UP000501692">
    <property type="component" value="Chromosome"/>
</dbReference>
<dbReference type="EMBL" id="CP049806">
    <property type="protein sequence ID" value="QIT17252.1"/>
    <property type="molecule type" value="Genomic_DNA"/>
</dbReference>
<dbReference type="AlphaFoldDB" id="A0A6H0FSF1"/>
<proteinExistence type="predicted"/>
<accession>A0A6H0FSF1</accession>
<reference evidence="1 2" key="1">
    <citation type="submission" date="2020-03" db="EMBL/GenBank/DDBJ databases">
        <authorList>
            <person name="Zhang L."/>
            <person name="Han X."/>
            <person name="Chen Y."/>
            <person name="Yu Y."/>
        </authorList>
    </citation>
    <scope>NUCLEOTIDE SEQUENCE [LARGE SCALE GENOMIC DNA]</scope>
    <source>
        <strain evidence="1 2">A1254</strain>
    </source>
</reference>
<name>A0A6H0FSF1_ACIPI</name>
<gene>
    <name evidence="1" type="ORF">G8E09_05745</name>
</gene>
<evidence type="ECO:0000313" key="2">
    <source>
        <dbReference type="Proteomes" id="UP000501692"/>
    </source>
</evidence>
<evidence type="ECO:0000313" key="1">
    <source>
        <dbReference type="EMBL" id="QIT17252.1"/>
    </source>
</evidence>
<organism evidence="1 2">
    <name type="scientific">Acinetobacter pittii</name>
    <name type="common">Acinetobacter genomosp. 3</name>
    <dbReference type="NCBI Taxonomy" id="48296"/>
    <lineage>
        <taxon>Bacteria</taxon>
        <taxon>Pseudomonadati</taxon>
        <taxon>Pseudomonadota</taxon>
        <taxon>Gammaproteobacteria</taxon>
        <taxon>Moraxellales</taxon>
        <taxon>Moraxellaceae</taxon>
        <taxon>Acinetobacter</taxon>
        <taxon>Acinetobacter calcoaceticus/baumannii complex</taxon>
    </lineage>
</organism>